<name>A0ABW9AD97_9BURK</name>
<dbReference type="EMBL" id="JAQQFM010000010">
    <property type="protein sequence ID" value="MFL9926891.1"/>
    <property type="molecule type" value="Genomic_DNA"/>
</dbReference>
<evidence type="ECO:0000313" key="2">
    <source>
        <dbReference type="EMBL" id="MFL9926891.1"/>
    </source>
</evidence>
<dbReference type="Gene3D" id="3.10.450.50">
    <property type="match status" value="1"/>
</dbReference>
<proteinExistence type="predicted"/>
<dbReference type="Proteomes" id="UP001629246">
    <property type="component" value="Unassembled WGS sequence"/>
</dbReference>
<accession>A0ABW9AD97</accession>
<evidence type="ECO:0000259" key="1">
    <source>
        <dbReference type="Pfam" id="PF13577"/>
    </source>
</evidence>
<dbReference type="InterPro" id="IPR032710">
    <property type="entry name" value="NTF2-like_dom_sf"/>
</dbReference>
<dbReference type="RefSeq" id="WP_408160108.1">
    <property type="nucleotide sequence ID" value="NZ_JAQQFM010000010.1"/>
</dbReference>
<comment type="caution">
    <text evidence="2">The sequence shown here is derived from an EMBL/GenBank/DDBJ whole genome shotgun (WGS) entry which is preliminary data.</text>
</comment>
<dbReference type="Pfam" id="PF13577">
    <property type="entry name" value="SnoaL_4"/>
    <property type="match status" value="1"/>
</dbReference>
<dbReference type="InterPro" id="IPR037401">
    <property type="entry name" value="SnoaL-like"/>
</dbReference>
<sequence length="200" mass="21928">MTPEQLQQSLAKLAGLDARLAAVEGDRGVRNVLARYMKLCDQPCCDQAFPQLADLFTEEAVWEGVGAQYSQTFGRRSGRAAIAAFLGGYLAPASSHFKMNAHFLSSDQVAVDGARARGEWTMLQASTYQDDSCELIAARLNINFMQQDQVWQISHFRTERLFCVPWNQQVANLFGAVNSANAAANSPFKTATSAVLQGEE</sequence>
<gene>
    <name evidence="2" type="ORF">PQR62_21650</name>
</gene>
<organism evidence="2 3">
    <name type="scientific">Herbaspirillum lusitanum</name>
    <dbReference type="NCBI Taxonomy" id="213312"/>
    <lineage>
        <taxon>Bacteria</taxon>
        <taxon>Pseudomonadati</taxon>
        <taxon>Pseudomonadota</taxon>
        <taxon>Betaproteobacteria</taxon>
        <taxon>Burkholderiales</taxon>
        <taxon>Oxalobacteraceae</taxon>
        <taxon>Herbaspirillum</taxon>
    </lineage>
</organism>
<dbReference type="SUPFAM" id="SSF54427">
    <property type="entry name" value="NTF2-like"/>
    <property type="match status" value="1"/>
</dbReference>
<reference evidence="2 3" key="1">
    <citation type="journal article" date="2024" name="Chem. Sci.">
        <title>Discovery of megapolipeptins by genome mining of a Burkholderiales bacteria collection.</title>
        <authorList>
            <person name="Paulo B.S."/>
            <person name="Recchia M.J.J."/>
            <person name="Lee S."/>
            <person name="Fergusson C.H."/>
            <person name="Romanowski S.B."/>
            <person name="Hernandez A."/>
            <person name="Krull N."/>
            <person name="Liu D.Y."/>
            <person name="Cavanagh H."/>
            <person name="Bos A."/>
            <person name="Gray C.A."/>
            <person name="Murphy B.T."/>
            <person name="Linington R.G."/>
            <person name="Eustaquio A.S."/>
        </authorList>
    </citation>
    <scope>NUCLEOTIDE SEQUENCE [LARGE SCALE GENOMIC DNA]</scope>
    <source>
        <strain evidence="2 3">RL21-008-BIB-A</strain>
    </source>
</reference>
<feature type="domain" description="SnoaL-like" evidence="1">
    <location>
        <begin position="26"/>
        <end position="157"/>
    </location>
</feature>
<protein>
    <submittedName>
        <fullName evidence="2">Nuclear transport factor 2 family protein</fullName>
    </submittedName>
</protein>
<evidence type="ECO:0000313" key="3">
    <source>
        <dbReference type="Proteomes" id="UP001629246"/>
    </source>
</evidence>
<keyword evidence="3" id="KW-1185">Reference proteome</keyword>